<feature type="domain" description="Kinesin motor" evidence="10">
    <location>
        <begin position="21"/>
        <end position="400"/>
    </location>
</feature>
<dbReference type="SMART" id="SM00129">
    <property type="entry name" value="KISc"/>
    <property type="match status" value="1"/>
</dbReference>
<dbReference type="CDD" id="cd00106">
    <property type="entry name" value="KISc"/>
    <property type="match status" value="1"/>
</dbReference>
<keyword evidence="3 6" id="KW-0067">ATP-binding</keyword>
<evidence type="ECO:0000256" key="6">
    <source>
        <dbReference type="PROSITE-ProRule" id="PRU00283"/>
    </source>
</evidence>
<reference evidence="11 12" key="1">
    <citation type="submission" date="2017-08" db="EMBL/GenBank/DDBJ databases">
        <title>Acidophilic green algal genome provides insights into adaptation to an acidic environment.</title>
        <authorList>
            <person name="Hirooka S."/>
            <person name="Hirose Y."/>
            <person name="Kanesaki Y."/>
            <person name="Higuchi S."/>
            <person name="Fujiwara T."/>
            <person name="Onuma R."/>
            <person name="Era A."/>
            <person name="Ohbayashi R."/>
            <person name="Uzuka A."/>
            <person name="Nozaki H."/>
            <person name="Yoshikawa H."/>
            <person name="Miyagishima S.Y."/>
        </authorList>
    </citation>
    <scope>NUCLEOTIDE SEQUENCE [LARGE SCALE GENOMIC DNA]</scope>
    <source>
        <strain evidence="11 12">NIES-2499</strain>
    </source>
</reference>
<dbReference type="SUPFAM" id="SSF52540">
    <property type="entry name" value="P-loop containing nucleoside triphosphate hydrolases"/>
    <property type="match status" value="1"/>
</dbReference>
<dbReference type="STRING" id="1157962.A0A250X8V9"/>
<dbReference type="InterPro" id="IPR019821">
    <property type="entry name" value="Kinesin_motor_CS"/>
</dbReference>
<evidence type="ECO:0000256" key="5">
    <source>
        <dbReference type="ARBA" id="ARBA00023175"/>
    </source>
</evidence>
<dbReference type="GO" id="GO:0005874">
    <property type="term" value="C:microtubule"/>
    <property type="evidence" value="ECO:0007669"/>
    <property type="project" value="UniProtKB-KW"/>
</dbReference>
<gene>
    <name evidence="11" type="ORF">CEUSTIGMA_g6938.t1</name>
</gene>
<evidence type="ECO:0000256" key="1">
    <source>
        <dbReference type="ARBA" id="ARBA00022701"/>
    </source>
</evidence>
<keyword evidence="2 6" id="KW-0547">Nucleotide-binding</keyword>
<dbReference type="Gene3D" id="3.40.850.10">
    <property type="entry name" value="Kinesin motor domain"/>
    <property type="match status" value="1"/>
</dbReference>
<evidence type="ECO:0000256" key="9">
    <source>
        <dbReference type="SAM" id="MobiDB-lite"/>
    </source>
</evidence>
<dbReference type="PANTHER" id="PTHR47968">
    <property type="entry name" value="CENTROMERE PROTEIN E"/>
    <property type="match status" value="1"/>
</dbReference>
<keyword evidence="4 8" id="KW-0175">Coiled coil</keyword>
<evidence type="ECO:0000256" key="4">
    <source>
        <dbReference type="ARBA" id="ARBA00023054"/>
    </source>
</evidence>
<dbReference type="AlphaFoldDB" id="A0A250X8V9"/>
<dbReference type="InterPro" id="IPR036961">
    <property type="entry name" value="Kinesin_motor_dom_sf"/>
</dbReference>
<evidence type="ECO:0000256" key="8">
    <source>
        <dbReference type="SAM" id="Coils"/>
    </source>
</evidence>
<protein>
    <recommendedName>
        <fullName evidence="7">Kinesin-like protein</fullName>
    </recommendedName>
</protein>
<accession>A0A250X8V9</accession>
<proteinExistence type="inferred from homology"/>
<comment type="caution">
    <text evidence="11">The sequence shown here is derived from an EMBL/GenBank/DDBJ whole genome shotgun (WGS) entry which is preliminary data.</text>
</comment>
<evidence type="ECO:0000256" key="3">
    <source>
        <dbReference type="ARBA" id="ARBA00022840"/>
    </source>
</evidence>
<keyword evidence="12" id="KW-1185">Reference proteome</keyword>
<dbReference type="Proteomes" id="UP000232323">
    <property type="component" value="Unassembled WGS sequence"/>
</dbReference>
<name>A0A250X8V9_9CHLO</name>
<keyword evidence="5 6" id="KW-0505">Motor protein</keyword>
<feature type="region of interest" description="Disordered" evidence="9">
    <location>
        <begin position="713"/>
        <end position="733"/>
    </location>
</feature>
<dbReference type="GO" id="GO:0008017">
    <property type="term" value="F:microtubule binding"/>
    <property type="evidence" value="ECO:0007669"/>
    <property type="project" value="InterPro"/>
</dbReference>
<evidence type="ECO:0000256" key="2">
    <source>
        <dbReference type="ARBA" id="ARBA00022741"/>
    </source>
</evidence>
<feature type="coiled-coil region" evidence="8">
    <location>
        <begin position="416"/>
        <end position="589"/>
    </location>
</feature>
<evidence type="ECO:0000259" key="10">
    <source>
        <dbReference type="PROSITE" id="PS50067"/>
    </source>
</evidence>
<evidence type="ECO:0000313" key="11">
    <source>
        <dbReference type="EMBL" id="GAX79497.1"/>
    </source>
</evidence>
<dbReference type="InterPro" id="IPR027640">
    <property type="entry name" value="Kinesin-like_fam"/>
</dbReference>
<dbReference type="InterPro" id="IPR001752">
    <property type="entry name" value="Kinesin_motor_dom"/>
</dbReference>
<keyword evidence="1 7" id="KW-0493">Microtubule</keyword>
<dbReference type="EMBL" id="BEGY01000043">
    <property type="protein sequence ID" value="GAX79497.1"/>
    <property type="molecule type" value="Genomic_DNA"/>
</dbReference>
<sequence>MDAPSSNGAATEEEMTQSDDNFKVVIRIRPPLSRELRGTGLRPYQCTTYVEPTGRILTLSENLQAAISGNNHNAAPDSMLFATYRFTFDHVYDQSSSQEELYTKSAQHIVLSILQGYNAAIIAYGQTGTGKTYTMEGEIQGDLRGIIPRTVEDIFTYIVNDPEPSSKYLVRASYLQIYNEVISDMLKPERTNLIIREDRRRGVFVDGLSEWVVRSPNEVYQLMQRGQSMTINGNEVYQLMQRGQSMRATGATKLNEVSSRSHAVCIIIVEKCVSTSRPGQPMDLSASAKEGSYSVKVGKLNLVDLAGSERVHVTGAVGKRLEESKKINASLSALGNVIAALTARGERSHVPYRDSKLTRILEDSLGGNCRTTMICTVAPAMDAFQESLSTLKFANRAKNIKNEAHVNEDLDQRTLLRKYEKELRRLKAELQRRSRDLVDKRALFEVEEQKKRAEADKLAALTALEKRSREFLREKEEKRQLEAKIQAMQSQMLVGGAKLEDVPAFRAILAREHRRIRDEYETRLKELETERQAVEEDRQQVDRYKQLLLKQRDIMIALTARLNERDDQINMLQEELEAYDKYQRQLEDTLDGRTAEIIALRRAALEMHPAGEGEDRSMFDPADVTNIPDKTSSFSAASVSLLGGSLQTADVIALVLEGDPGSAKYLSQEGGMSSSSGGGAAAGAGLLDSDFNGGRGSEGGALKQQTVFSMPLTSQRQLSQQGFPPASDQLSMKGGRQPVSIAAENPFGPEALERESALLQLRAENARLSGRLSAATAALQAATEAADNRKQQHMSIGHVEEVTVNNEQDAERDRDRVVLLTSACLAAQKERSALHQILESKVRRMMEETIQEVQQQGMGGPASAGTTYNQHQLVVRLRAMEQVLMKVGEAIRLAPPILPTEEDTYVE</sequence>
<dbReference type="PRINTS" id="PR00380">
    <property type="entry name" value="KINESINHEAVY"/>
</dbReference>
<dbReference type="Pfam" id="PF00225">
    <property type="entry name" value="Kinesin"/>
    <property type="match status" value="2"/>
</dbReference>
<dbReference type="GO" id="GO:0007018">
    <property type="term" value="P:microtubule-based movement"/>
    <property type="evidence" value="ECO:0007669"/>
    <property type="project" value="InterPro"/>
</dbReference>
<dbReference type="OrthoDB" id="3176171at2759"/>
<dbReference type="GO" id="GO:0005524">
    <property type="term" value="F:ATP binding"/>
    <property type="evidence" value="ECO:0007669"/>
    <property type="project" value="UniProtKB-UniRule"/>
</dbReference>
<dbReference type="InterPro" id="IPR027417">
    <property type="entry name" value="P-loop_NTPase"/>
</dbReference>
<dbReference type="GO" id="GO:0003777">
    <property type="term" value="F:microtubule motor activity"/>
    <property type="evidence" value="ECO:0007669"/>
    <property type="project" value="InterPro"/>
</dbReference>
<evidence type="ECO:0000256" key="7">
    <source>
        <dbReference type="RuleBase" id="RU000394"/>
    </source>
</evidence>
<feature type="binding site" evidence="6">
    <location>
        <begin position="125"/>
        <end position="132"/>
    </location>
    <ligand>
        <name>ATP</name>
        <dbReference type="ChEBI" id="CHEBI:30616"/>
    </ligand>
</feature>
<dbReference type="PANTHER" id="PTHR47968:SF36">
    <property type="entry name" value="KINESIN HEAVY CHAIN ISOFORM X1"/>
    <property type="match status" value="1"/>
</dbReference>
<dbReference type="PROSITE" id="PS50067">
    <property type="entry name" value="KINESIN_MOTOR_2"/>
    <property type="match status" value="1"/>
</dbReference>
<organism evidence="11 12">
    <name type="scientific">Chlamydomonas eustigma</name>
    <dbReference type="NCBI Taxonomy" id="1157962"/>
    <lineage>
        <taxon>Eukaryota</taxon>
        <taxon>Viridiplantae</taxon>
        <taxon>Chlorophyta</taxon>
        <taxon>core chlorophytes</taxon>
        <taxon>Chlorophyceae</taxon>
        <taxon>CS clade</taxon>
        <taxon>Chlamydomonadales</taxon>
        <taxon>Chlamydomonadaceae</taxon>
        <taxon>Chlamydomonas</taxon>
    </lineage>
</organism>
<evidence type="ECO:0000313" key="12">
    <source>
        <dbReference type="Proteomes" id="UP000232323"/>
    </source>
</evidence>
<feature type="compositionally biased region" description="Polar residues" evidence="9">
    <location>
        <begin position="713"/>
        <end position="722"/>
    </location>
</feature>
<dbReference type="PROSITE" id="PS00411">
    <property type="entry name" value="KINESIN_MOTOR_1"/>
    <property type="match status" value="1"/>
</dbReference>
<comment type="similarity">
    <text evidence="6 7">Belongs to the TRAFAC class myosin-kinesin ATPase superfamily. Kinesin family.</text>
</comment>